<protein>
    <submittedName>
        <fullName evidence="2">Uncharacterized protein</fullName>
    </submittedName>
</protein>
<sequence>TGKTARPQRGCSKAEEEGLRRYCSISLSEMGSSPVVASAGALGAAGRSLFLGWMRQGGSRGLRGPPRRPGPAQGQPCCCVPGAELGEPWPEEFLTWESLSGESLSRELGPTESWPGDPLSREPLSRVSLSTEPLSRESLSTEPGPTEPWPGDPLSRESLPGESLPREPLSTELWRGEPVPGESLCREPLFEESSSTEPRPTEPWPGDPLSREEPLSGESWPGEPLSREPLSREPGRLRRGLTLFHHQKQDRGGQELLLPRCRQRLSCSFWPVLWE</sequence>
<evidence type="ECO:0000313" key="2">
    <source>
        <dbReference type="Ensembl" id="ENSCUSP00005008478.1"/>
    </source>
</evidence>
<dbReference type="Proteomes" id="UP000694563">
    <property type="component" value="Chromosome 27"/>
</dbReference>
<evidence type="ECO:0000256" key="1">
    <source>
        <dbReference type="SAM" id="MobiDB-lite"/>
    </source>
</evidence>
<dbReference type="AlphaFoldDB" id="A0A8C3U0J1"/>
<name>A0A8C3U0J1_CATUS</name>
<dbReference type="Ensembl" id="ENSCUST00005008833.1">
    <property type="protein sequence ID" value="ENSCUSP00005008478.1"/>
    <property type="gene ID" value="ENSCUSG00005005224.1"/>
</dbReference>
<feature type="region of interest" description="Disordered" evidence="1">
    <location>
        <begin position="100"/>
        <end position="240"/>
    </location>
</feature>
<feature type="compositionally biased region" description="Basic and acidic residues" evidence="1">
    <location>
        <begin position="225"/>
        <end position="236"/>
    </location>
</feature>
<reference evidence="2" key="2">
    <citation type="submission" date="2025-08" db="UniProtKB">
        <authorList>
            <consortium name="Ensembl"/>
        </authorList>
    </citation>
    <scope>IDENTIFICATION</scope>
</reference>
<reference evidence="2" key="1">
    <citation type="submission" date="2020-10" db="EMBL/GenBank/DDBJ databases">
        <title>Catharus ustulatus (Swainson's thrush) genome, bCatUst1, primary haplotype v2.</title>
        <authorList>
            <person name="Delmore K."/>
            <person name="Vafadar M."/>
            <person name="Formenti G."/>
            <person name="Chow W."/>
            <person name="Pelan S."/>
            <person name="Howe K."/>
            <person name="Rhie A."/>
            <person name="Mountcastle J."/>
            <person name="Haase B."/>
            <person name="Fedrigo O."/>
            <person name="Jarvis E.D."/>
        </authorList>
    </citation>
    <scope>NUCLEOTIDE SEQUENCE [LARGE SCALE GENOMIC DNA]</scope>
</reference>
<organism evidence="2 3">
    <name type="scientific">Catharus ustulatus</name>
    <name type="common">Russet-backed thrush</name>
    <name type="synonym">Hylocichla ustulatus</name>
    <dbReference type="NCBI Taxonomy" id="91951"/>
    <lineage>
        <taxon>Eukaryota</taxon>
        <taxon>Metazoa</taxon>
        <taxon>Chordata</taxon>
        <taxon>Craniata</taxon>
        <taxon>Vertebrata</taxon>
        <taxon>Euteleostomi</taxon>
        <taxon>Archelosauria</taxon>
        <taxon>Archosauria</taxon>
        <taxon>Dinosauria</taxon>
        <taxon>Saurischia</taxon>
        <taxon>Theropoda</taxon>
        <taxon>Coelurosauria</taxon>
        <taxon>Aves</taxon>
        <taxon>Neognathae</taxon>
        <taxon>Neoaves</taxon>
        <taxon>Telluraves</taxon>
        <taxon>Australaves</taxon>
        <taxon>Passeriformes</taxon>
        <taxon>Turdidae</taxon>
        <taxon>Catharus</taxon>
    </lineage>
</organism>
<feature type="region of interest" description="Disordered" evidence="1">
    <location>
        <begin position="55"/>
        <end position="76"/>
    </location>
</feature>
<reference evidence="2" key="3">
    <citation type="submission" date="2025-09" db="UniProtKB">
        <authorList>
            <consortium name="Ensembl"/>
        </authorList>
    </citation>
    <scope>IDENTIFICATION</scope>
</reference>
<proteinExistence type="predicted"/>
<accession>A0A8C3U0J1</accession>
<feature type="compositionally biased region" description="Polar residues" evidence="1">
    <location>
        <begin position="127"/>
        <end position="143"/>
    </location>
</feature>
<evidence type="ECO:0000313" key="3">
    <source>
        <dbReference type="Proteomes" id="UP000694563"/>
    </source>
</evidence>
<keyword evidence="3" id="KW-1185">Reference proteome</keyword>